<comment type="similarity">
    <text evidence="3 12">Belongs to the methylenetetrahydrofolate reductase family.</text>
</comment>
<evidence type="ECO:0000256" key="1">
    <source>
        <dbReference type="ARBA" id="ARBA00001974"/>
    </source>
</evidence>
<comment type="pathway">
    <text evidence="10">Amino-acid biosynthesis; L-methionine biosynthesis via de novo pathway.</text>
</comment>
<dbReference type="NCBIfam" id="TIGR00676">
    <property type="entry name" value="fadh2"/>
    <property type="match status" value="1"/>
</dbReference>
<dbReference type="Proteomes" id="UP000019109">
    <property type="component" value="Unassembled WGS sequence"/>
</dbReference>
<evidence type="ECO:0000256" key="3">
    <source>
        <dbReference type="ARBA" id="ARBA00006743"/>
    </source>
</evidence>
<keyword evidence="6 12" id="KW-0274">FAD</keyword>
<keyword evidence="4" id="KW-0028">Amino-acid biosynthesis</keyword>
<dbReference type="EMBL" id="BAVR01000066">
    <property type="protein sequence ID" value="GAE90355.1"/>
    <property type="molecule type" value="Genomic_DNA"/>
</dbReference>
<protein>
    <recommendedName>
        <fullName evidence="12">Methylenetetrahydrofolate reductase</fullName>
        <ecNumber evidence="12">1.5.1.54</ecNumber>
    </recommendedName>
</protein>
<comment type="caution">
    <text evidence="13">The sequence shown here is derived from an EMBL/GenBank/DDBJ whole genome shotgun (WGS) entry which is preliminary data.</text>
</comment>
<dbReference type="Gene3D" id="3.20.20.220">
    <property type="match status" value="1"/>
</dbReference>
<proteinExistence type="inferred from homology"/>
<dbReference type="SUPFAM" id="SSF51730">
    <property type="entry name" value="FAD-linked oxidoreductase"/>
    <property type="match status" value="1"/>
</dbReference>
<evidence type="ECO:0000256" key="10">
    <source>
        <dbReference type="ARBA" id="ARBA00034478"/>
    </source>
</evidence>
<dbReference type="GO" id="GO:0005829">
    <property type="term" value="C:cytosol"/>
    <property type="evidence" value="ECO:0007669"/>
    <property type="project" value="InterPro"/>
</dbReference>
<sequence length="308" mass="34641">MLKNISKAIIKYSLLREVNYEFSKFVQKKKPVISFEIFPPKLDTPIESIFGTLEQFKELKPDFISVTYGAGGSAKDRTIEIASKIKNEYGIESMAHLTCVGHSKEEIDALLKSIRESNLENILALRGDPPANQPDFDFSKNAFQYANELIAHIRKNNGFCIAAAAYVEGHVNSKRLKDDLLYLKQKVDTGVDFLVTQLFFDNRIFYDFLDKTSSIGITCPITPGIMPIFKADQIKRITSLCGASIPAKLVIMMDKYGDNDDDMRKAGIEYASEQIRDLIDNGADGVHLLTMNRPKSTREILINTGLLR</sequence>
<evidence type="ECO:0000256" key="12">
    <source>
        <dbReference type="RuleBase" id="RU003862"/>
    </source>
</evidence>
<keyword evidence="14" id="KW-1185">Reference proteome</keyword>
<comment type="pathway">
    <text evidence="2 12">One-carbon metabolism; tetrahydrofolate interconversion.</text>
</comment>
<evidence type="ECO:0000256" key="7">
    <source>
        <dbReference type="ARBA" id="ARBA00023002"/>
    </source>
</evidence>
<evidence type="ECO:0000313" key="13">
    <source>
        <dbReference type="EMBL" id="GAE90355.1"/>
    </source>
</evidence>
<keyword evidence="8" id="KW-0520">NAD</keyword>
<dbReference type="CDD" id="cd00537">
    <property type="entry name" value="MTHFR"/>
    <property type="match status" value="1"/>
</dbReference>
<reference evidence="13" key="1">
    <citation type="journal article" date="2014" name="Genome Announc.">
        <title>Draft Genome Sequence of Clostridium straminisolvens Strain JCM 21531T, Isolated from a Cellulose-Degrading Bacterial Community.</title>
        <authorList>
            <person name="Yuki M."/>
            <person name="Oshima K."/>
            <person name="Suda W."/>
            <person name="Sakamoto M."/>
            <person name="Kitamura K."/>
            <person name="Iida T."/>
            <person name="Hattori M."/>
            <person name="Ohkuma M."/>
        </authorList>
    </citation>
    <scope>NUCLEOTIDE SEQUENCE [LARGE SCALE GENOMIC DNA]</scope>
    <source>
        <strain evidence="13">JCM 21531</strain>
    </source>
</reference>
<dbReference type="PANTHER" id="PTHR45754">
    <property type="entry name" value="METHYLENETETRAHYDROFOLATE REDUCTASE"/>
    <property type="match status" value="1"/>
</dbReference>
<dbReference type="GO" id="GO:0009086">
    <property type="term" value="P:methionine biosynthetic process"/>
    <property type="evidence" value="ECO:0007669"/>
    <property type="project" value="UniProtKB-KW"/>
</dbReference>
<dbReference type="GO" id="GO:0035999">
    <property type="term" value="P:tetrahydrofolate interconversion"/>
    <property type="evidence" value="ECO:0007669"/>
    <property type="project" value="UniProtKB-UniPathway"/>
</dbReference>
<dbReference type="InterPro" id="IPR004620">
    <property type="entry name" value="MTHF_reductase_bac"/>
</dbReference>
<dbReference type="UniPathway" id="UPA00193"/>
<name>W4VAB5_9FIRM</name>
<evidence type="ECO:0000256" key="6">
    <source>
        <dbReference type="ARBA" id="ARBA00022827"/>
    </source>
</evidence>
<comment type="catalytic activity">
    <reaction evidence="11">
        <text>(6S)-5-methyl-5,6,7,8-tetrahydrofolate + NAD(+) = (6R)-5,10-methylene-5,6,7,8-tetrahydrofolate + NADH + H(+)</text>
        <dbReference type="Rhea" id="RHEA:19821"/>
        <dbReference type="ChEBI" id="CHEBI:15378"/>
        <dbReference type="ChEBI" id="CHEBI:15636"/>
        <dbReference type="ChEBI" id="CHEBI:18608"/>
        <dbReference type="ChEBI" id="CHEBI:57540"/>
        <dbReference type="ChEBI" id="CHEBI:57945"/>
        <dbReference type="EC" id="1.5.1.54"/>
    </reaction>
    <physiologicalReaction direction="right-to-left" evidence="11">
        <dbReference type="Rhea" id="RHEA:19823"/>
    </physiologicalReaction>
</comment>
<dbReference type="InterPro" id="IPR029041">
    <property type="entry name" value="FAD-linked_oxidoreductase-like"/>
</dbReference>
<accession>W4VAB5</accession>
<evidence type="ECO:0000256" key="8">
    <source>
        <dbReference type="ARBA" id="ARBA00023027"/>
    </source>
</evidence>
<evidence type="ECO:0000256" key="9">
    <source>
        <dbReference type="ARBA" id="ARBA00023167"/>
    </source>
</evidence>
<evidence type="ECO:0000256" key="5">
    <source>
        <dbReference type="ARBA" id="ARBA00022630"/>
    </source>
</evidence>
<dbReference type="GO" id="GO:0071949">
    <property type="term" value="F:FAD binding"/>
    <property type="evidence" value="ECO:0007669"/>
    <property type="project" value="TreeGrafter"/>
</dbReference>
<dbReference type="InterPro" id="IPR003171">
    <property type="entry name" value="Mehydrof_redctse-like"/>
</dbReference>
<dbReference type="PANTHER" id="PTHR45754:SF3">
    <property type="entry name" value="METHYLENETETRAHYDROFOLATE REDUCTASE (NADPH)"/>
    <property type="match status" value="1"/>
</dbReference>
<evidence type="ECO:0000256" key="2">
    <source>
        <dbReference type="ARBA" id="ARBA00004777"/>
    </source>
</evidence>
<gene>
    <name evidence="13" type="ORF">JCM21531_3955</name>
</gene>
<evidence type="ECO:0000313" key="14">
    <source>
        <dbReference type="Proteomes" id="UP000019109"/>
    </source>
</evidence>
<dbReference type="Pfam" id="PF02219">
    <property type="entry name" value="MTHFR"/>
    <property type="match status" value="1"/>
</dbReference>
<comment type="cofactor">
    <cofactor evidence="1 12">
        <name>FAD</name>
        <dbReference type="ChEBI" id="CHEBI:57692"/>
    </cofactor>
</comment>
<keyword evidence="5 12" id="KW-0285">Flavoprotein</keyword>
<dbReference type="EC" id="1.5.1.54" evidence="12"/>
<keyword evidence="9" id="KW-0486">Methionine biosynthesis</keyword>
<dbReference type="STRING" id="1294263.JCM21531_3955"/>
<dbReference type="GO" id="GO:0106312">
    <property type="term" value="F:methylenetetrahydrofolate reductase (NADH) activity"/>
    <property type="evidence" value="ECO:0007669"/>
    <property type="project" value="UniProtKB-EC"/>
</dbReference>
<evidence type="ECO:0000256" key="4">
    <source>
        <dbReference type="ARBA" id="ARBA00022605"/>
    </source>
</evidence>
<dbReference type="AlphaFoldDB" id="W4VAB5"/>
<organism evidence="13 14">
    <name type="scientific">Acetivibrio straminisolvens JCM 21531</name>
    <dbReference type="NCBI Taxonomy" id="1294263"/>
    <lineage>
        <taxon>Bacteria</taxon>
        <taxon>Bacillati</taxon>
        <taxon>Bacillota</taxon>
        <taxon>Clostridia</taxon>
        <taxon>Eubacteriales</taxon>
        <taxon>Oscillospiraceae</taxon>
        <taxon>Acetivibrio</taxon>
    </lineage>
</organism>
<keyword evidence="7 12" id="KW-0560">Oxidoreductase</keyword>
<evidence type="ECO:0000256" key="11">
    <source>
        <dbReference type="ARBA" id="ARBA00048628"/>
    </source>
</evidence>